<dbReference type="AlphaFoldDB" id="A0A1Y0IET2"/>
<evidence type="ECO:0000256" key="3">
    <source>
        <dbReference type="RuleBase" id="RU000363"/>
    </source>
</evidence>
<proteinExistence type="inferred from homology"/>
<dbReference type="GO" id="GO:0016020">
    <property type="term" value="C:membrane"/>
    <property type="evidence" value="ECO:0007669"/>
    <property type="project" value="TreeGrafter"/>
</dbReference>
<dbReference type="PRINTS" id="PR00081">
    <property type="entry name" value="GDHRDH"/>
</dbReference>
<accession>A0A1Y0IET2</accession>
<organism evidence="4 5">
    <name type="scientific">Oleiphilus messinensis</name>
    <dbReference type="NCBI Taxonomy" id="141451"/>
    <lineage>
        <taxon>Bacteria</taxon>
        <taxon>Pseudomonadati</taxon>
        <taxon>Pseudomonadota</taxon>
        <taxon>Gammaproteobacteria</taxon>
        <taxon>Oceanospirillales</taxon>
        <taxon>Oleiphilaceae</taxon>
        <taxon>Oleiphilus</taxon>
    </lineage>
</organism>
<dbReference type="InterPro" id="IPR036291">
    <property type="entry name" value="NAD(P)-bd_dom_sf"/>
</dbReference>
<comment type="similarity">
    <text evidence="1 3">Belongs to the short-chain dehydrogenases/reductases (SDR) family.</text>
</comment>
<reference evidence="4 5" key="1">
    <citation type="submission" date="2017-05" db="EMBL/GenBank/DDBJ databases">
        <title>Genomic insights into alkan degradation activity of Oleiphilus messinensis.</title>
        <authorList>
            <person name="Kozyavkin S.A."/>
            <person name="Slesarev A.I."/>
            <person name="Golyshin P.N."/>
            <person name="Korzhenkov A."/>
            <person name="Golyshina O.N."/>
            <person name="Toshchakov S.V."/>
        </authorList>
    </citation>
    <scope>NUCLEOTIDE SEQUENCE [LARGE SCALE GENOMIC DNA]</scope>
    <source>
        <strain evidence="4 5">ME102</strain>
    </source>
</reference>
<name>A0A1Y0IET2_9GAMM</name>
<keyword evidence="2" id="KW-0560">Oxidoreductase</keyword>
<evidence type="ECO:0000313" key="5">
    <source>
        <dbReference type="Proteomes" id="UP000196027"/>
    </source>
</evidence>
<dbReference type="CDD" id="cd05233">
    <property type="entry name" value="SDR_c"/>
    <property type="match status" value="1"/>
</dbReference>
<dbReference type="SUPFAM" id="SSF51735">
    <property type="entry name" value="NAD(P)-binding Rossmann-fold domains"/>
    <property type="match status" value="1"/>
</dbReference>
<dbReference type="InterPro" id="IPR002347">
    <property type="entry name" value="SDR_fam"/>
</dbReference>
<dbReference type="PIRSF" id="PIRSF000126">
    <property type="entry name" value="11-beta-HSD1"/>
    <property type="match status" value="1"/>
</dbReference>
<protein>
    <submittedName>
        <fullName evidence="4">Oxidoreductase, short chain dehydrogenase/reductase family</fullName>
    </submittedName>
</protein>
<keyword evidence="5" id="KW-1185">Reference proteome</keyword>
<dbReference type="OrthoDB" id="7301144at2"/>
<dbReference type="Gene3D" id="3.40.50.720">
    <property type="entry name" value="NAD(P)-binding Rossmann-like Domain"/>
    <property type="match status" value="1"/>
</dbReference>
<dbReference type="PANTHER" id="PTHR44196">
    <property type="entry name" value="DEHYDROGENASE/REDUCTASE SDR FAMILY MEMBER 7B"/>
    <property type="match status" value="1"/>
</dbReference>
<dbReference type="Pfam" id="PF00106">
    <property type="entry name" value="adh_short"/>
    <property type="match status" value="1"/>
</dbReference>
<evidence type="ECO:0000256" key="2">
    <source>
        <dbReference type="ARBA" id="ARBA00023002"/>
    </source>
</evidence>
<dbReference type="PRINTS" id="PR00080">
    <property type="entry name" value="SDRFAMILY"/>
</dbReference>
<dbReference type="PANTHER" id="PTHR44196:SF2">
    <property type="entry name" value="SHORT-CHAIN DEHYDROGENASE-RELATED"/>
    <property type="match status" value="1"/>
</dbReference>
<evidence type="ECO:0000313" key="4">
    <source>
        <dbReference type="EMBL" id="ARU59047.1"/>
    </source>
</evidence>
<sequence>MTTTLITGASSGIGKEFAKQLAAAGHNLILVARNQAALEAQAEEARSRFGVQAEVIVSDLAQPGAAEKLASELQKRSLSVDWLVNNAGFGDRGRFEALGLQRQSDMIQVNVNALVELTHVMLPKIKQSANGAVINVASTAAFQAGPNMAVYYATKAFVLSFSEALHEELKADGVSVVCLCPGATETGFIQEANMGDTLLFRAGAMHVTPVVSKAIDAVAKNKTIVIPGVKNKLGAWSSHVVPRAATRKIAAKLQQ</sequence>
<dbReference type="GO" id="GO:0016491">
    <property type="term" value="F:oxidoreductase activity"/>
    <property type="evidence" value="ECO:0007669"/>
    <property type="project" value="UniProtKB-KW"/>
</dbReference>
<dbReference type="EMBL" id="CP021425">
    <property type="protein sequence ID" value="ARU59047.1"/>
    <property type="molecule type" value="Genomic_DNA"/>
</dbReference>
<gene>
    <name evidence="4" type="ORF">OLMES_5063</name>
</gene>
<dbReference type="KEGG" id="ome:OLMES_5063"/>
<dbReference type="Proteomes" id="UP000196027">
    <property type="component" value="Chromosome"/>
</dbReference>
<evidence type="ECO:0000256" key="1">
    <source>
        <dbReference type="ARBA" id="ARBA00006484"/>
    </source>
</evidence>